<accession>A0A1M4S270</accession>
<protein>
    <submittedName>
        <fullName evidence="4">Chaperone for flagella basal body p-ring formation</fullName>
    </submittedName>
</protein>
<dbReference type="Proteomes" id="UP000184291">
    <property type="component" value="Unassembled WGS sequence"/>
</dbReference>
<dbReference type="OrthoDB" id="3254634at2"/>
<keyword evidence="5" id="KW-1185">Reference proteome</keyword>
<evidence type="ECO:0000259" key="3">
    <source>
        <dbReference type="SMART" id="SM00858"/>
    </source>
</evidence>
<name>A0A1M4S270_9ACTO</name>
<dbReference type="STRING" id="1892869.ACGLYG10_2573"/>
<evidence type="ECO:0000256" key="1">
    <source>
        <dbReference type="SAM" id="MobiDB-lite"/>
    </source>
</evidence>
<proteinExistence type="predicted"/>
<reference evidence="5" key="1">
    <citation type="submission" date="2016-09" db="EMBL/GenBank/DDBJ databases">
        <authorList>
            <person name="Strepis N."/>
        </authorList>
    </citation>
    <scope>NUCLEOTIDE SEQUENCE [LARGE SCALE GENOMIC DNA]</scope>
</reference>
<feature type="transmembrane region" description="Helical" evidence="2">
    <location>
        <begin position="44"/>
        <end position="64"/>
    </location>
</feature>
<keyword evidence="4" id="KW-0282">Flagellum</keyword>
<dbReference type="EMBL" id="FQTT01000013">
    <property type="protein sequence ID" value="SHE26323.1"/>
    <property type="molecule type" value="Genomic_DNA"/>
</dbReference>
<gene>
    <name evidence="4" type="ORF">ACGLYG10_2573</name>
</gene>
<evidence type="ECO:0000313" key="4">
    <source>
        <dbReference type="EMBL" id="SHE26323.1"/>
    </source>
</evidence>
<feature type="region of interest" description="Disordered" evidence="1">
    <location>
        <begin position="1"/>
        <end position="36"/>
    </location>
</feature>
<dbReference type="SMART" id="SM00858">
    <property type="entry name" value="SAF"/>
    <property type="match status" value="1"/>
</dbReference>
<evidence type="ECO:0000256" key="2">
    <source>
        <dbReference type="SAM" id="Phobius"/>
    </source>
</evidence>
<dbReference type="AlphaFoldDB" id="A0A1M4S270"/>
<dbReference type="Pfam" id="PF08666">
    <property type="entry name" value="SAF"/>
    <property type="match status" value="1"/>
</dbReference>
<feature type="domain" description="SAF" evidence="3">
    <location>
        <begin position="71"/>
        <end position="133"/>
    </location>
</feature>
<dbReference type="InterPro" id="IPR013974">
    <property type="entry name" value="SAF"/>
</dbReference>
<evidence type="ECO:0000313" key="5">
    <source>
        <dbReference type="Proteomes" id="UP000184291"/>
    </source>
</evidence>
<organism evidence="4 5">
    <name type="scientific">Actinomyces glycerinitolerans</name>
    <dbReference type="NCBI Taxonomy" id="1892869"/>
    <lineage>
        <taxon>Bacteria</taxon>
        <taxon>Bacillati</taxon>
        <taxon>Actinomycetota</taxon>
        <taxon>Actinomycetes</taxon>
        <taxon>Actinomycetales</taxon>
        <taxon>Actinomycetaceae</taxon>
        <taxon>Actinomyces</taxon>
    </lineage>
</organism>
<keyword evidence="4" id="KW-0969">Cilium</keyword>
<dbReference type="RefSeq" id="WP_073332659.1">
    <property type="nucleotide sequence ID" value="NZ_FQTT01000013.1"/>
</dbReference>
<keyword evidence="2" id="KW-0812">Transmembrane</keyword>
<keyword evidence="4" id="KW-0966">Cell projection</keyword>
<keyword evidence="2" id="KW-1133">Transmembrane helix</keyword>
<keyword evidence="2" id="KW-0472">Membrane</keyword>
<sequence length="236" mass="23962">MSQPQDGRVLRRRDRDARGVSSSRARRERTASRLPAAPGERRPLLAALAVLLIVGGALLAGLLATRADHRVEMLAAARTVAAGAVITEDDLVSTPVSSTLDTLIPASQAEQLVGQTARTEIAEGQLFDTSQLLNSPLPGDGTQVVGVSLEIGRFPAGGLAAGDVVDVVDTGSGAVTVRHAQVLTAVSTSGSDNDWTSGCVLSLIVDEADAAALAQAGAGGSIAVVLTATDQPIGES</sequence>